<comment type="cofactor">
    <cofactor evidence="2">
        <name>Mg(2+)</name>
        <dbReference type="ChEBI" id="CHEBI:18420"/>
    </cofactor>
</comment>
<dbReference type="FunFam" id="3.40.120.10:FF:000005">
    <property type="entry name" value="Phosphoglucomutase 5"/>
    <property type="match status" value="1"/>
</dbReference>
<dbReference type="RefSeq" id="WP_347166169.1">
    <property type="nucleotide sequence ID" value="NZ_JBDNCH010000002.1"/>
</dbReference>
<dbReference type="InterPro" id="IPR005846">
    <property type="entry name" value="A-D-PHexomutase_a/b/a-III"/>
</dbReference>
<evidence type="ECO:0000256" key="5">
    <source>
        <dbReference type="ARBA" id="ARBA00022553"/>
    </source>
</evidence>
<comment type="catalytic activity">
    <reaction evidence="1">
        <text>alpha-D-glucose 1-phosphate = alpha-D-glucose 6-phosphate</text>
        <dbReference type="Rhea" id="RHEA:23536"/>
        <dbReference type="ChEBI" id="CHEBI:58225"/>
        <dbReference type="ChEBI" id="CHEBI:58601"/>
        <dbReference type="EC" id="5.4.2.2"/>
    </reaction>
</comment>
<keyword evidence="8 13" id="KW-0413">Isomerase</keyword>
<sequence>MTTPVTREITPFDGQKPGTSGLRKKTGVFMLEGYVEAFVQSIFDAIEGCEGKTFVVGGDGRYFNAEAIQTILRMAAANGAARCIVGQGGLLSTPAASNLIRQREANGGLILSASHNPGGIDEDFGLKYNTANGGPAPESVTGAIFENTKTISRYVTLETPDLDLSALGEVAPGDMVVEVVDPVTDYAALMETLFDFDAIRALLAGGFAVKFDAMHAVTGPYAHEILENRLGAPKGTVLNGTPKVDFGKGHPDPNPIWAKPLVDLVMSEDGPDFAAASDGDGDRNMILGKGVYVTPSDSLAVLAANAHLAPGYARGLAGVARSMPTSRAADRVAEKLGIGCYETPTGWKFFGNLLDAGKATLCGEESAGTGSDHVREKDGLWAVLLWLNVLAVRKMSVADILRDHWQTFGRNYYSRHDYEAVETEKANAVVEGLVAKLDGLPGTGVAGLTVEEADQFAYLDPVDGSVSEKQGLRVMFRGGSRAVMRLSGTGTEGATIRVYLERYVPAEGDLEIETQQALAEIVLAVEELTQLRAITGRAEPDVMT</sequence>
<evidence type="ECO:0000313" key="13">
    <source>
        <dbReference type="EMBL" id="MEN9061057.1"/>
    </source>
</evidence>
<dbReference type="GO" id="GO:0004614">
    <property type="term" value="F:phosphoglucomutase activity"/>
    <property type="evidence" value="ECO:0007669"/>
    <property type="project" value="UniProtKB-EC"/>
</dbReference>
<evidence type="ECO:0000256" key="7">
    <source>
        <dbReference type="ARBA" id="ARBA00022842"/>
    </source>
</evidence>
<dbReference type="Gene3D" id="3.30.310.50">
    <property type="entry name" value="Alpha-D-phosphohexomutase, C-terminal domain"/>
    <property type="match status" value="1"/>
</dbReference>
<dbReference type="GO" id="GO:0005975">
    <property type="term" value="P:carbohydrate metabolic process"/>
    <property type="evidence" value="ECO:0007669"/>
    <property type="project" value="InterPro"/>
</dbReference>
<keyword evidence="7 9" id="KW-0460">Magnesium</keyword>
<dbReference type="InterPro" id="IPR016066">
    <property type="entry name" value="A-D-PHexomutase_CS"/>
</dbReference>
<dbReference type="Proteomes" id="UP001428774">
    <property type="component" value="Unassembled WGS sequence"/>
</dbReference>
<dbReference type="InterPro" id="IPR045244">
    <property type="entry name" value="PGM"/>
</dbReference>
<dbReference type="PANTHER" id="PTHR22573:SF2">
    <property type="entry name" value="PHOSPHOGLUCOMUTASE"/>
    <property type="match status" value="1"/>
</dbReference>
<dbReference type="InterPro" id="IPR005845">
    <property type="entry name" value="A-D-PHexomutase_a/b/a-II"/>
</dbReference>
<comment type="caution">
    <text evidence="13">The sequence shown here is derived from an EMBL/GenBank/DDBJ whole genome shotgun (WGS) entry which is preliminary data.</text>
</comment>
<name>A0AAW9SE33_9RHOB</name>
<dbReference type="PRINTS" id="PR00509">
    <property type="entry name" value="PGMPMM"/>
</dbReference>
<evidence type="ECO:0000259" key="12">
    <source>
        <dbReference type="Pfam" id="PF02880"/>
    </source>
</evidence>
<feature type="domain" description="Alpha-D-phosphohexomutase alpha/beta/alpha" evidence="11">
    <location>
        <begin position="186"/>
        <end position="287"/>
    </location>
</feature>
<feature type="domain" description="Alpha-D-phosphohexomutase alpha/beta/alpha" evidence="12">
    <location>
        <begin position="296"/>
        <end position="408"/>
    </location>
</feature>
<evidence type="ECO:0000256" key="8">
    <source>
        <dbReference type="ARBA" id="ARBA00023235"/>
    </source>
</evidence>
<evidence type="ECO:0000256" key="4">
    <source>
        <dbReference type="ARBA" id="ARBA00012728"/>
    </source>
</evidence>
<dbReference type="InterPro" id="IPR005844">
    <property type="entry name" value="A-D-PHexomutase_a/b/a-I"/>
</dbReference>
<dbReference type="EMBL" id="JBDNCH010000002">
    <property type="protein sequence ID" value="MEN9061057.1"/>
    <property type="molecule type" value="Genomic_DNA"/>
</dbReference>
<dbReference type="EC" id="5.4.2.2" evidence="4"/>
<dbReference type="Pfam" id="PF02879">
    <property type="entry name" value="PGM_PMM_II"/>
    <property type="match status" value="1"/>
</dbReference>
<dbReference type="InterPro" id="IPR005841">
    <property type="entry name" value="Alpha-D-phosphohexomutase_SF"/>
</dbReference>
<keyword evidence="14" id="KW-1185">Reference proteome</keyword>
<dbReference type="NCBIfam" id="NF005737">
    <property type="entry name" value="PRK07564.1-1"/>
    <property type="match status" value="1"/>
</dbReference>
<accession>A0AAW9SE33</accession>
<dbReference type="FunFam" id="3.40.120.10:FF:000004">
    <property type="entry name" value="Phosphoglucomutase 5"/>
    <property type="match status" value="1"/>
</dbReference>
<dbReference type="PROSITE" id="PS00710">
    <property type="entry name" value="PGM_PMM"/>
    <property type="match status" value="1"/>
</dbReference>
<protein>
    <recommendedName>
        <fullName evidence="4">phosphoglucomutase (alpha-D-glucose-1,6-bisphosphate-dependent)</fullName>
        <ecNumber evidence="4">5.4.2.2</ecNumber>
    </recommendedName>
</protein>
<dbReference type="Pfam" id="PF02878">
    <property type="entry name" value="PGM_PMM_I"/>
    <property type="match status" value="1"/>
</dbReference>
<evidence type="ECO:0000259" key="11">
    <source>
        <dbReference type="Pfam" id="PF02879"/>
    </source>
</evidence>
<dbReference type="InterPro" id="IPR036900">
    <property type="entry name" value="A-D-PHexomutase_C_sf"/>
</dbReference>
<evidence type="ECO:0000256" key="6">
    <source>
        <dbReference type="ARBA" id="ARBA00022723"/>
    </source>
</evidence>
<dbReference type="SUPFAM" id="SSF53738">
    <property type="entry name" value="Phosphoglucomutase, first 3 domains"/>
    <property type="match status" value="3"/>
</dbReference>
<dbReference type="GO" id="GO:0005829">
    <property type="term" value="C:cytosol"/>
    <property type="evidence" value="ECO:0007669"/>
    <property type="project" value="TreeGrafter"/>
</dbReference>
<gene>
    <name evidence="13" type="ORF">ABFB10_08385</name>
</gene>
<dbReference type="InterPro" id="IPR016055">
    <property type="entry name" value="A-D-PHexomutase_a/b/a-I/II/III"/>
</dbReference>
<keyword evidence="5" id="KW-0597">Phosphoprotein</keyword>
<evidence type="ECO:0000256" key="1">
    <source>
        <dbReference type="ARBA" id="ARBA00000443"/>
    </source>
</evidence>
<keyword evidence="6 9" id="KW-0479">Metal-binding</keyword>
<dbReference type="PANTHER" id="PTHR22573">
    <property type="entry name" value="PHOSPHOHEXOMUTASE FAMILY MEMBER"/>
    <property type="match status" value="1"/>
</dbReference>
<feature type="domain" description="Alpha-D-phosphohexomutase alpha/beta/alpha" evidence="10">
    <location>
        <begin position="15"/>
        <end position="152"/>
    </location>
</feature>
<evidence type="ECO:0000256" key="9">
    <source>
        <dbReference type="RuleBase" id="RU004326"/>
    </source>
</evidence>
<evidence type="ECO:0000256" key="2">
    <source>
        <dbReference type="ARBA" id="ARBA00001946"/>
    </source>
</evidence>
<evidence type="ECO:0000313" key="14">
    <source>
        <dbReference type="Proteomes" id="UP001428774"/>
    </source>
</evidence>
<dbReference type="Pfam" id="PF02880">
    <property type="entry name" value="PGM_PMM_III"/>
    <property type="match status" value="1"/>
</dbReference>
<dbReference type="FunFam" id="3.30.310.50:FF:000002">
    <property type="entry name" value="Phosphoglucomutase 5"/>
    <property type="match status" value="1"/>
</dbReference>
<comment type="similarity">
    <text evidence="3 9">Belongs to the phosphohexose mutase family.</text>
</comment>
<reference evidence="13 14" key="1">
    <citation type="submission" date="2024-05" db="EMBL/GenBank/DDBJ databases">
        <title>Genome sequence of Ponticoccus litoralis KCCM 90028.</title>
        <authorList>
            <person name="Kim J.M."/>
            <person name="Lee J.K."/>
            <person name="Choi B.J."/>
            <person name="Bayburt H."/>
            <person name="Baek J.H."/>
            <person name="Jeon C.O."/>
        </authorList>
    </citation>
    <scope>NUCLEOTIDE SEQUENCE [LARGE SCALE GENOMIC DNA]</scope>
    <source>
        <strain evidence="13 14">KCCM 90028</strain>
    </source>
</reference>
<dbReference type="Pfam" id="PF24947">
    <property type="entry name" value="PGM1_C_vert_fung"/>
    <property type="match status" value="1"/>
</dbReference>
<dbReference type="GO" id="GO:0000287">
    <property type="term" value="F:magnesium ion binding"/>
    <property type="evidence" value="ECO:0007669"/>
    <property type="project" value="InterPro"/>
</dbReference>
<dbReference type="SUPFAM" id="SSF55957">
    <property type="entry name" value="Phosphoglucomutase, C-terminal domain"/>
    <property type="match status" value="1"/>
</dbReference>
<evidence type="ECO:0000259" key="10">
    <source>
        <dbReference type="Pfam" id="PF02878"/>
    </source>
</evidence>
<dbReference type="AlphaFoldDB" id="A0AAW9SE33"/>
<proteinExistence type="inferred from homology"/>
<evidence type="ECO:0000256" key="3">
    <source>
        <dbReference type="ARBA" id="ARBA00010231"/>
    </source>
</evidence>
<organism evidence="13 14">
    <name type="scientific">Ponticoccus litoralis</name>
    <dbReference type="NCBI Taxonomy" id="422297"/>
    <lineage>
        <taxon>Bacteria</taxon>
        <taxon>Pseudomonadati</taxon>
        <taxon>Pseudomonadota</taxon>
        <taxon>Alphaproteobacteria</taxon>
        <taxon>Rhodobacterales</taxon>
        <taxon>Roseobacteraceae</taxon>
        <taxon>Ponticoccus</taxon>
    </lineage>
</organism>
<dbReference type="Gene3D" id="3.40.120.10">
    <property type="entry name" value="Alpha-D-Glucose-1,6-Bisphosphate, subunit A, domain 3"/>
    <property type="match status" value="3"/>
</dbReference>